<dbReference type="AlphaFoldDB" id="A0A6I5ZPA0"/>
<proteinExistence type="predicted"/>
<feature type="domain" description="HTH araC/xylS-type" evidence="7">
    <location>
        <begin position="440"/>
        <end position="538"/>
    </location>
</feature>
<dbReference type="InterPro" id="IPR001789">
    <property type="entry name" value="Sig_transdc_resp-reg_receiver"/>
</dbReference>
<evidence type="ECO:0000256" key="3">
    <source>
        <dbReference type="ARBA" id="ARBA00023125"/>
    </source>
</evidence>
<dbReference type="Gene3D" id="3.30.70.270">
    <property type="match status" value="1"/>
</dbReference>
<organism evidence="10 11">
    <name type="scientific">Neomoorella glycerini</name>
    <dbReference type="NCBI Taxonomy" id="55779"/>
    <lineage>
        <taxon>Bacteria</taxon>
        <taxon>Bacillati</taxon>
        <taxon>Bacillota</taxon>
        <taxon>Clostridia</taxon>
        <taxon>Neomoorellales</taxon>
        <taxon>Neomoorellaceae</taxon>
        <taxon>Neomoorella</taxon>
    </lineage>
</organism>
<dbReference type="Pfam" id="PF00072">
    <property type="entry name" value="Response_reg"/>
    <property type="match status" value="1"/>
</dbReference>
<comment type="function">
    <text evidence="5">May play the central regulatory role in sporulation. It may be an element of the effector pathway responsible for the activation of sporulation genes in response to nutritional stress. Spo0A may act in concert with spo0H (a sigma factor) to control the expression of some genes that are critical to the sporulation process.</text>
</comment>
<dbReference type="InterPro" id="IPR041522">
    <property type="entry name" value="CdaR_GGDEF"/>
</dbReference>
<dbReference type="GO" id="GO:0000160">
    <property type="term" value="P:phosphorelay signal transduction system"/>
    <property type="evidence" value="ECO:0007669"/>
    <property type="project" value="InterPro"/>
</dbReference>
<dbReference type="Gene3D" id="3.40.50.2300">
    <property type="match status" value="1"/>
</dbReference>
<dbReference type="InterPro" id="IPR018060">
    <property type="entry name" value="HTH_AraC"/>
</dbReference>
<keyword evidence="4" id="KW-0804">Transcription</keyword>
<gene>
    <name evidence="10" type="primary">cheB_2</name>
    <name evidence="10" type="ORF">MGLY_07210</name>
</gene>
<dbReference type="Pfam" id="PF17853">
    <property type="entry name" value="GGDEF_2"/>
    <property type="match status" value="1"/>
</dbReference>
<dbReference type="GO" id="GO:0003700">
    <property type="term" value="F:DNA-binding transcription factor activity"/>
    <property type="evidence" value="ECO:0007669"/>
    <property type="project" value="InterPro"/>
</dbReference>
<reference evidence="10 11" key="1">
    <citation type="submission" date="2019-11" db="EMBL/GenBank/DDBJ databases">
        <title>Genome sequence of Moorella glycerini DSM11254.</title>
        <authorList>
            <person name="Poehlein A."/>
            <person name="Boeer T."/>
            <person name="Daniel R."/>
        </authorList>
    </citation>
    <scope>NUCLEOTIDE SEQUENCE [LARGE SCALE GENOMIC DNA]</scope>
    <source>
        <strain evidence="10 11">DSM 11254</strain>
    </source>
</reference>
<dbReference type="PANTHER" id="PTHR43280:SF10">
    <property type="entry name" value="REGULATORY PROTEIN POCR"/>
    <property type="match status" value="1"/>
</dbReference>
<dbReference type="InterPro" id="IPR011006">
    <property type="entry name" value="CheY-like_superfamily"/>
</dbReference>
<dbReference type="PANTHER" id="PTHR43280">
    <property type="entry name" value="ARAC-FAMILY TRANSCRIPTIONAL REGULATOR"/>
    <property type="match status" value="1"/>
</dbReference>
<feature type="domain" description="Response regulatory" evidence="8">
    <location>
        <begin position="6"/>
        <end position="123"/>
    </location>
</feature>
<dbReference type="InterPro" id="IPR000160">
    <property type="entry name" value="GGDEF_dom"/>
</dbReference>
<dbReference type="SUPFAM" id="SSF52172">
    <property type="entry name" value="CheY-like"/>
    <property type="match status" value="1"/>
</dbReference>
<dbReference type="InterPro" id="IPR043128">
    <property type="entry name" value="Rev_trsase/Diguanyl_cyclase"/>
</dbReference>
<dbReference type="InterPro" id="IPR020449">
    <property type="entry name" value="Tscrpt_reg_AraC-type_HTH"/>
</dbReference>
<evidence type="ECO:0000256" key="4">
    <source>
        <dbReference type="ARBA" id="ARBA00023163"/>
    </source>
</evidence>
<dbReference type="OrthoDB" id="9779969at2"/>
<evidence type="ECO:0000259" key="8">
    <source>
        <dbReference type="PROSITE" id="PS50110"/>
    </source>
</evidence>
<evidence type="ECO:0000259" key="7">
    <source>
        <dbReference type="PROSITE" id="PS01124"/>
    </source>
</evidence>
<dbReference type="EMBL" id="CP046244">
    <property type="protein sequence ID" value="QGP91389.1"/>
    <property type="molecule type" value="Genomic_DNA"/>
</dbReference>
<dbReference type="GO" id="GO:0043565">
    <property type="term" value="F:sequence-specific DNA binding"/>
    <property type="evidence" value="ECO:0007669"/>
    <property type="project" value="InterPro"/>
</dbReference>
<dbReference type="PROSITE" id="PS50110">
    <property type="entry name" value="RESPONSE_REGULATORY"/>
    <property type="match status" value="1"/>
</dbReference>
<keyword evidence="2" id="KW-0805">Transcription regulation</keyword>
<name>A0A6I5ZPA0_9FIRM</name>
<dbReference type="Proteomes" id="UP000425916">
    <property type="component" value="Chromosome"/>
</dbReference>
<evidence type="ECO:0000259" key="9">
    <source>
        <dbReference type="PROSITE" id="PS50887"/>
    </source>
</evidence>
<dbReference type="Pfam" id="PF12833">
    <property type="entry name" value="HTH_18"/>
    <property type="match status" value="1"/>
</dbReference>
<evidence type="ECO:0000256" key="1">
    <source>
        <dbReference type="ARBA" id="ARBA00018672"/>
    </source>
</evidence>
<sequence length="548" mass="60900">MSTEIKILLVDDEPLERQAMRFLLARERPQYQVAAEAGNGMEAVNLAATLRPDIVFLDIKMPVMDGLTAGREIRALLPETRFIFVTAYGEFDYAREAVSLGASKYLLKPVDGEEMIALLDELAGDIAVARRRQQETARLKKALKEMKPLIRLGFIMDLINGNITAAEAESRALFLGITSLPRLALLVDIDNFASLAREGTEIERQLLKQRVKESIEQATAGWPGALVAPVTRDEFAVLLPIDHLEKERDPRRAAIQLGEAICRQVRQDTEVTVTVGIGRLAERVTDLARSYAEAVAAAEFRLLYGGDQVIHADDVATRSRASRSLPVQVEQELAQAIRMGERELAYRQASNILMKLLLEQERRPALLKMKILELVALAANAALEGGADPEAVSNLTLAGSSEFLNLDNLAAMRERILARLADLADQVATSREQRNSSLIERASKFIEANFSQDLTLEEVAQQVYLSPCYFSRLFKQVKGQNFIDYLTRVRLRAAKELLLNTNLPVAAIAERVGYHDARYFSQVFKKQEGYTPSVFRKIGGAKFEGSAG</sequence>
<evidence type="ECO:0000256" key="2">
    <source>
        <dbReference type="ARBA" id="ARBA00023015"/>
    </source>
</evidence>
<dbReference type="Gene3D" id="1.10.10.60">
    <property type="entry name" value="Homeodomain-like"/>
    <property type="match status" value="2"/>
</dbReference>
<keyword evidence="11" id="KW-1185">Reference proteome</keyword>
<dbReference type="GO" id="GO:0016787">
    <property type="term" value="F:hydrolase activity"/>
    <property type="evidence" value="ECO:0007669"/>
    <property type="project" value="UniProtKB-KW"/>
</dbReference>
<dbReference type="PROSITE" id="PS50887">
    <property type="entry name" value="GGDEF"/>
    <property type="match status" value="1"/>
</dbReference>
<dbReference type="InterPro" id="IPR009057">
    <property type="entry name" value="Homeodomain-like_sf"/>
</dbReference>
<feature type="modified residue" description="4-aspartylphosphate" evidence="6">
    <location>
        <position position="58"/>
    </location>
</feature>
<dbReference type="CDD" id="cd17536">
    <property type="entry name" value="REC_YesN-like"/>
    <property type="match status" value="1"/>
</dbReference>
<accession>A0A6I5ZPA0</accession>
<evidence type="ECO:0000256" key="5">
    <source>
        <dbReference type="ARBA" id="ARBA00024867"/>
    </source>
</evidence>
<dbReference type="PROSITE" id="PS01124">
    <property type="entry name" value="HTH_ARAC_FAMILY_2"/>
    <property type="match status" value="1"/>
</dbReference>
<evidence type="ECO:0000313" key="11">
    <source>
        <dbReference type="Proteomes" id="UP000425916"/>
    </source>
</evidence>
<dbReference type="RefSeq" id="WP_156271821.1">
    <property type="nucleotide sequence ID" value="NZ_CP046244.1"/>
</dbReference>
<evidence type="ECO:0000313" key="10">
    <source>
        <dbReference type="EMBL" id="QGP91389.1"/>
    </source>
</evidence>
<dbReference type="SMART" id="SM00448">
    <property type="entry name" value="REC"/>
    <property type="match status" value="1"/>
</dbReference>
<dbReference type="PRINTS" id="PR00032">
    <property type="entry name" value="HTHARAC"/>
</dbReference>
<dbReference type="SMART" id="SM00342">
    <property type="entry name" value="HTH_ARAC"/>
    <property type="match status" value="1"/>
</dbReference>
<dbReference type="PROSITE" id="PS00041">
    <property type="entry name" value="HTH_ARAC_FAMILY_1"/>
    <property type="match status" value="1"/>
</dbReference>
<keyword evidence="10" id="KW-0378">Hydrolase</keyword>
<protein>
    <recommendedName>
        <fullName evidence="1">Stage 0 sporulation protein A homolog</fullName>
    </recommendedName>
</protein>
<keyword evidence="3" id="KW-0238">DNA-binding</keyword>
<dbReference type="SUPFAM" id="SSF46689">
    <property type="entry name" value="Homeodomain-like"/>
    <property type="match status" value="2"/>
</dbReference>
<feature type="domain" description="GGDEF" evidence="9">
    <location>
        <begin position="180"/>
        <end position="314"/>
    </location>
</feature>
<keyword evidence="6" id="KW-0597">Phosphoprotein</keyword>
<dbReference type="InterPro" id="IPR018062">
    <property type="entry name" value="HTH_AraC-typ_CS"/>
</dbReference>
<evidence type="ECO:0000256" key="6">
    <source>
        <dbReference type="PROSITE-ProRule" id="PRU00169"/>
    </source>
</evidence>